<protein>
    <submittedName>
        <fullName evidence="2">Uncharacterized protein</fullName>
    </submittedName>
</protein>
<comment type="caution">
    <text evidence="2">The sequence shown here is derived from an EMBL/GenBank/DDBJ whole genome shotgun (WGS) entry which is preliminary data.</text>
</comment>
<name>A0A1F7VCJ7_9BACT</name>
<reference evidence="2 3" key="1">
    <citation type="journal article" date="2016" name="Nat. Commun.">
        <title>Thousands of microbial genomes shed light on interconnected biogeochemical processes in an aquifer system.</title>
        <authorList>
            <person name="Anantharaman K."/>
            <person name="Brown C.T."/>
            <person name="Hug L.A."/>
            <person name="Sharon I."/>
            <person name="Castelle C.J."/>
            <person name="Probst A.J."/>
            <person name="Thomas B.C."/>
            <person name="Singh A."/>
            <person name="Wilkins M.J."/>
            <person name="Karaoz U."/>
            <person name="Brodie E.L."/>
            <person name="Williams K.H."/>
            <person name="Hubbard S.S."/>
            <person name="Banfield J.F."/>
        </authorList>
    </citation>
    <scope>NUCLEOTIDE SEQUENCE [LARGE SCALE GENOMIC DNA]</scope>
</reference>
<evidence type="ECO:0000256" key="1">
    <source>
        <dbReference type="SAM" id="MobiDB-lite"/>
    </source>
</evidence>
<dbReference type="EMBL" id="MGEQ01000001">
    <property type="protein sequence ID" value="OGL88246.1"/>
    <property type="molecule type" value="Genomic_DNA"/>
</dbReference>
<organism evidence="2 3">
    <name type="scientific">Candidatus Uhrbacteria bacterium RIFCSPLOWO2_02_FULL_48_18</name>
    <dbReference type="NCBI Taxonomy" id="1802408"/>
    <lineage>
        <taxon>Bacteria</taxon>
        <taxon>Candidatus Uhriibacteriota</taxon>
    </lineage>
</organism>
<gene>
    <name evidence="2" type="ORF">A3I41_00795</name>
</gene>
<evidence type="ECO:0000313" key="3">
    <source>
        <dbReference type="Proteomes" id="UP000176593"/>
    </source>
</evidence>
<sequence length="306" mass="34862">MNQRPIVPPTTHVTDAPTARRPIIPQTSGSAAKPAQIVPRRTDSSPSAPLVPRQTVARTTSKDPSFVLDAEVDEEVYLARSASVPRAKLGDQDAAREQLRRAAKSIEDDAHRRRAHETVIRSDSCYVSEKERYTRSRRDIRVEYTRKTKPQLLTAFSEMELQKPSPKIRYADGEHFGPNPFLELVDDTYGTPYTNDAGEEVEICFAGMSLYMERKEDTWVYWPHDRQNQPQNFPLRGKVTQSFFEARYFDPPTEPITHEEDVDGDQIALAFEVTPEEGDPYVLMIVTLLTGEKRAIKVPYDETFFA</sequence>
<accession>A0A1F7VCJ7</accession>
<evidence type="ECO:0000313" key="2">
    <source>
        <dbReference type="EMBL" id="OGL88246.1"/>
    </source>
</evidence>
<dbReference type="Proteomes" id="UP000176593">
    <property type="component" value="Unassembled WGS sequence"/>
</dbReference>
<proteinExistence type="predicted"/>
<feature type="region of interest" description="Disordered" evidence="1">
    <location>
        <begin position="1"/>
        <end position="59"/>
    </location>
</feature>
<dbReference type="AlphaFoldDB" id="A0A1F7VCJ7"/>